<evidence type="ECO:0000313" key="2">
    <source>
        <dbReference type="Proteomes" id="UP000265614"/>
    </source>
</evidence>
<dbReference type="RefSeq" id="WP_119948635.1">
    <property type="nucleotide sequence ID" value="NZ_QZEZ01000001.1"/>
</dbReference>
<dbReference type="AlphaFoldDB" id="A0A3A3Z0D2"/>
<dbReference type="OrthoDB" id="4872130at2"/>
<sequence length="60" mass="6361">MTSPEPAPPGPAEVVVHVPTVPDERTWAQARCPCGWAGPRRRAVASAHRDAERHAAEPGA</sequence>
<reference evidence="1 2" key="1">
    <citation type="submission" date="2018-09" db="EMBL/GenBank/DDBJ databases">
        <title>YIM 75000 draft genome.</title>
        <authorList>
            <person name="Tang S."/>
            <person name="Feng Y."/>
        </authorList>
    </citation>
    <scope>NUCLEOTIDE SEQUENCE [LARGE SCALE GENOMIC DNA]</scope>
    <source>
        <strain evidence="1 2">YIM 75000</strain>
    </source>
</reference>
<keyword evidence="2" id="KW-1185">Reference proteome</keyword>
<comment type="caution">
    <text evidence="1">The sequence shown here is derived from an EMBL/GenBank/DDBJ whole genome shotgun (WGS) entry which is preliminary data.</text>
</comment>
<name>A0A3A3Z0D2_9ACTN</name>
<dbReference type="Proteomes" id="UP000265614">
    <property type="component" value="Unassembled WGS sequence"/>
</dbReference>
<accession>A0A3A3Z0D2</accession>
<dbReference type="EMBL" id="QZEZ01000001">
    <property type="protein sequence ID" value="RJK97709.1"/>
    <property type="molecule type" value="Genomic_DNA"/>
</dbReference>
<evidence type="ECO:0000313" key="1">
    <source>
        <dbReference type="EMBL" id="RJK97709.1"/>
    </source>
</evidence>
<proteinExistence type="predicted"/>
<gene>
    <name evidence="1" type="ORF">D5H78_01485</name>
</gene>
<organism evidence="1 2">
    <name type="scientific">Vallicoccus soli</name>
    <dbReference type="NCBI Taxonomy" id="2339232"/>
    <lineage>
        <taxon>Bacteria</taxon>
        <taxon>Bacillati</taxon>
        <taxon>Actinomycetota</taxon>
        <taxon>Actinomycetes</taxon>
        <taxon>Motilibacterales</taxon>
        <taxon>Vallicoccaceae</taxon>
        <taxon>Vallicoccus</taxon>
    </lineage>
</organism>
<protein>
    <submittedName>
        <fullName evidence="1">Uncharacterized protein</fullName>
    </submittedName>
</protein>